<dbReference type="EMBL" id="BGPR01048026">
    <property type="protein sequence ID" value="GBO25040.1"/>
    <property type="molecule type" value="Genomic_DNA"/>
</dbReference>
<dbReference type="Pfam" id="PF03564">
    <property type="entry name" value="DUF1759"/>
    <property type="match status" value="1"/>
</dbReference>
<proteinExistence type="predicted"/>
<protein>
    <submittedName>
        <fullName evidence="1">Uncharacterized protein</fullName>
    </submittedName>
</protein>
<dbReference type="OrthoDB" id="6434979at2759"/>
<accession>A0A4Y2VMW5</accession>
<dbReference type="PANTHER" id="PTHR47331">
    <property type="entry name" value="PHD-TYPE DOMAIN-CONTAINING PROTEIN"/>
    <property type="match status" value="1"/>
</dbReference>
<dbReference type="PANTHER" id="PTHR47331:SF5">
    <property type="entry name" value="RIBONUCLEASE H"/>
    <property type="match status" value="1"/>
</dbReference>
<dbReference type="Proteomes" id="UP000499080">
    <property type="component" value="Unassembled WGS sequence"/>
</dbReference>
<comment type="caution">
    <text evidence="1">The sequence shown here is derived from an EMBL/GenBank/DDBJ whole genome shotgun (WGS) entry which is preliminary data.</text>
</comment>
<reference evidence="1 2" key="1">
    <citation type="journal article" date="2019" name="Sci. Rep.">
        <title>Orb-weaving spider Araneus ventricosus genome elucidates the spidroin gene catalogue.</title>
        <authorList>
            <person name="Kono N."/>
            <person name="Nakamura H."/>
            <person name="Ohtoshi R."/>
            <person name="Moran D.A.P."/>
            <person name="Shinohara A."/>
            <person name="Yoshida Y."/>
            <person name="Fujiwara M."/>
            <person name="Mori M."/>
            <person name="Tomita M."/>
            <person name="Arakawa K."/>
        </authorList>
    </citation>
    <scope>NUCLEOTIDE SEQUENCE [LARGE SCALE GENOMIC DNA]</scope>
</reference>
<dbReference type="AlphaFoldDB" id="A0A4Y2VMW5"/>
<sequence length="628" mass="71439">MLNLTTLIQELVVLPDCHLSFMHLTGSKVKNEHLIREGERGKRRLTKTVTAGDAKNGTDLPHYTDTASKCKLPEIQLPTFDGNPREWLNFWTQFQKIHEEASIDERDKYQYLIQSTVPGSTPREIVESFPATAENYKKAVEYLKERFSKESVLVQVYIRDLLQMVIAKRPSKDKYADILFPLIDSTLPVSIIKMWDRQRHLVQDTQGKSDLDLLMDFVKNEVESEFRVKISREIFNTGKITNKKSVSQYSESKPVVSTACELLTANDNNKSTENIRKFKKFDACIFCEKSHASESCNEVSNMNLDCKKDILKKKKACFVCLKRFHRANQCKSGHKCHICKKRHFVILCPDLPSNKLDKLSNGENDETKTSTLNSHVQLSDVYLQTLIVRLCNVKKEMFIRAIYDTGSMKSYISSDIAQSMNYEPISEVNLKQSLFGAIETDEVSYKNYVIELSNVDNSYKCKLEVLGQNRICSEVKQIPSGPWLKEFKMHGIKLTDLENSTLKVDKEIKLLIGADVAGKLFTGKIIPLKSNLTAVHTRLGWTVWGKLFGSEPSVESKHSLIISSLLTQTQCISDLWSLDVLGITGSAHRQTAKELGEETTKYFNETLCVNAEGRYEVALPWVVDNSSL</sequence>
<evidence type="ECO:0000313" key="1">
    <source>
        <dbReference type="EMBL" id="GBO25040.1"/>
    </source>
</evidence>
<keyword evidence="2" id="KW-1185">Reference proteome</keyword>
<name>A0A4Y2VMW5_ARAVE</name>
<organism evidence="1 2">
    <name type="scientific">Araneus ventricosus</name>
    <name type="common">Orbweaver spider</name>
    <name type="synonym">Epeira ventricosa</name>
    <dbReference type="NCBI Taxonomy" id="182803"/>
    <lineage>
        <taxon>Eukaryota</taxon>
        <taxon>Metazoa</taxon>
        <taxon>Ecdysozoa</taxon>
        <taxon>Arthropoda</taxon>
        <taxon>Chelicerata</taxon>
        <taxon>Arachnida</taxon>
        <taxon>Araneae</taxon>
        <taxon>Araneomorphae</taxon>
        <taxon>Entelegynae</taxon>
        <taxon>Araneoidea</taxon>
        <taxon>Araneidae</taxon>
        <taxon>Araneus</taxon>
    </lineage>
</organism>
<gene>
    <name evidence="1" type="ORF">AVEN_156665_1</name>
</gene>
<dbReference type="InterPro" id="IPR005312">
    <property type="entry name" value="DUF1759"/>
</dbReference>
<evidence type="ECO:0000313" key="2">
    <source>
        <dbReference type="Proteomes" id="UP000499080"/>
    </source>
</evidence>